<protein>
    <submittedName>
        <fullName evidence="2">Uncharacterized protein</fullName>
    </submittedName>
</protein>
<comment type="caution">
    <text evidence="2">The sequence shown here is derived from an EMBL/GenBank/DDBJ whole genome shotgun (WGS) entry which is preliminary data.</text>
</comment>
<evidence type="ECO:0000313" key="3">
    <source>
        <dbReference type="Proteomes" id="UP001229421"/>
    </source>
</evidence>
<feature type="transmembrane region" description="Helical" evidence="1">
    <location>
        <begin position="20"/>
        <end position="40"/>
    </location>
</feature>
<dbReference type="AlphaFoldDB" id="A0AAD8NW71"/>
<reference evidence="2" key="1">
    <citation type="journal article" date="2023" name="bioRxiv">
        <title>Improved chromosome-level genome assembly for marigold (Tagetes erecta).</title>
        <authorList>
            <person name="Jiang F."/>
            <person name="Yuan L."/>
            <person name="Wang S."/>
            <person name="Wang H."/>
            <person name="Xu D."/>
            <person name="Wang A."/>
            <person name="Fan W."/>
        </authorList>
    </citation>
    <scope>NUCLEOTIDE SEQUENCE</scope>
    <source>
        <strain evidence="2">WSJ</strain>
        <tissue evidence="2">Leaf</tissue>
    </source>
</reference>
<keyword evidence="1" id="KW-0812">Transmembrane</keyword>
<organism evidence="2 3">
    <name type="scientific">Tagetes erecta</name>
    <name type="common">African marigold</name>
    <dbReference type="NCBI Taxonomy" id="13708"/>
    <lineage>
        <taxon>Eukaryota</taxon>
        <taxon>Viridiplantae</taxon>
        <taxon>Streptophyta</taxon>
        <taxon>Embryophyta</taxon>
        <taxon>Tracheophyta</taxon>
        <taxon>Spermatophyta</taxon>
        <taxon>Magnoliopsida</taxon>
        <taxon>eudicotyledons</taxon>
        <taxon>Gunneridae</taxon>
        <taxon>Pentapetalae</taxon>
        <taxon>asterids</taxon>
        <taxon>campanulids</taxon>
        <taxon>Asterales</taxon>
        <taxon>Asteraceae</taxon>
        <taxon>Asteroideae</taxon>
        <taxon>Heliantheae alliance</taxon>
        <taxon>Tageteae</taxon>
        <taxon>Tagetes</taxon>
    </lineage>
</organism>
<evidence type="ECO:0000313" key="2">
    <source>
        <dbReference type="EMBL" id="KAK1423738.1"/>
    </source>
</evidence>
<dbReference type="Proteomes" id="UP001229421">
    <property type="component" value="Unassembled WGS sequence"/>
</dbReference>
<sequence length="78" mass="7990">MPAFTSDDGCQSSDLCDLGFAMVVADVVVDFLVCVAYDGAMMSCNLSLKNHADGVAGVDGRTIRGTLQTGYEVGHGGG</sequence>
<keyword evidence="3" id="KW-1185">Reference proteome</keyword>
<evidence type="ECO:0000256" key="1">
    <source>
        <dbReference type="SAM" id="Phobius"/>
    </source>
</evidence>
<accession>A0AAD8NW71</accession>
<gene>
    <name evidence="2" type="ORF">QVD17_19046</name>
</gene>
<keyword evidence="1" id="KW-1133">Transmembrane helix</keyword>
<dbReference type="EMBL" id="JAUHHV010000005">
    <property type="protein sequence ID" value="KAK1423738.1"/>
    <property type="molecule type" value="Genomic_DNA"/>
</dbReference>
<keyword evidence="1" id="KW-0472">Membrane</keyword>
<proteinExistence type="predicted"/>
<name>A0AAD8NW71_TARER</name>